<feature type="region of interest" description="Disordered" evidence="6">
    <location>
        <begin position="262"/>
        <end position="289"/>
    </location>
</feature>
<evidence type="ECO:0000256" key="6">
    <source>
        <dbReference type="SAM" id="MobiDB-lite"/>
    </source>
</evidence>
<evidence type="ECO:0000313" key="9">
    <source>
        <dbReference type="EMBL" id="MBF9070927.1"/>
    </source>
</evidence>
<feature type="transmembrane region" description="Helical" evidence="7">
    <location>
        <begin position="33"/>
        <end position="53"/>
    </location>
</feature>
<dbReference type="GO" id="GO:0016491">
    <property type="term" value="F:oxidoreductase activity"/>
    <property type="evidence" value="ECO:0007669"/>
    <property type="project" value="UniProtKB-KW"/>
</dbReference>
<evidence type="ECO:0000256" key="4">
    <source>
        <dbReference type="ARBA" id="ARBA00023157"/>
    </source>
</evidence>
<name>A0A931B7K2_9ACTN</name>
<keyword evidence="3" id="KW-0560">Oxidoreductase</keyword>
<feature type="region of interest" description="Disordered" evidence="6">
    <location>
        <begin position="1"/>
        <end position="27"/>
    </location>
</feature>
<evidence type="ECO:0000256" key="3">
    <source>
        <dbReference type="ARBA" id="ARBA00023002"/>
    </source>
</evidence>
<accession>A0A931B7K2</accession>
<feature type="domain" description="Thioredoxin-like fold" evidence="8">
    <location>
        <begin position="81"/>
        <end position="253"/>
    </location>
</feature>
<comment type="similarity">
    <text evidence="1">Belongs to the thioredoxin family. DsbA subfamily.</text>
</comment>
<dbReference type="RefSeq" id="WP_196196104.1">
    <property type="nucleotide sequence ID" value="NZ_JADPRT010000010.1"/>
</dbReference>
<evidence type="ECO:0000256" key="7">
    <source>
        <dbReference type="SAM" id="Phobius"/>
    </source>
</evidence>
<keyword evidence="7" id="KW-1133">Transmembrane helix</keyword>
<dbReference type="CDD" id="cd02972">
    <property type="entry name" value="DsbA_family"/>
    <property type="match status" value="1"/>
</dbReference>
<evidence type="ECO:0000256" key="1">
    <source>
        <dbReference type="ARBA" id="ARBA00005791"/>
    </source>
</evidence>
<keyword evidence="2" id="KW-0732">Signal</keyword>
<keyword evidence="5" id="KW-0676">Redox-active center</keyword>
<dbReference type="Gene3D" id="3.40.30.10">
    <property type="entry name" value="Glutaredoxin"/>
    <property type="match status" value="1"/>
</dbReference>
<keyword evidence="4" id="KW-1015">Disulfide bond</keyword>
<comment type="caution">
    <text evidence="9">The sequence shown here is derived from an EMBL/GenBank/DDBJ whole genome shotgun (WGS) entry which is preliminary data.</text>
</comment>
<evidence type="ECO:0000256" key="2">
    <source>
        <dbReference type="ARBA" id="ARBA00022729"/>
    </source>
</evidence>
<organism evidence="9 10">
    <name type="scientific">Streptacidiphilus fuscans</name>
    <dbReference type="NCBI Taxonomy" id="2789292"/>
    <lineage>
        <taxon>Bacteria</taxon>
        <taxon>Bacillati</taxon>
        <taxon>Actinomycetota</taxon>
        <taxon>Actinomycetes</taxon>
        <taxon>Kitasatosporales</taxon>
        <taxon>Streptomycetaceae</taxon>
        <taxon>Streptacidiphilus</taxon>
    </lineage>
</organism>
<gene>
    <name evidence="9" type="ORF">I2501_23200</name>
</gene>
<protein>
    <submittedName>
        <fullName evidence="9">Thioredoxin domain-containing protein</fullName>
    </submittedName>
</protein>
<dbReference type="InterPro" id="IPR036249">
    <property type="entry name" value="Thioredoxin-like_sf"/>
</dbReference>
<dbReference type="Proteomes" id="UP000657385">
    <property type="component" value="Unassembled WGS sequence"/>
</dbReference>
<keyword evidence="10" id="KW-1185">Reference proteome</keyword>
<dbReference type="SUPFAM" id="SSF52833">
    <property type="entry name" value="Thioredoxin-like"/>
    <property type="match status" value="1"/>
</dbReference>
<feature type="compositionally biased region" description="Low complexity" evidence="6">
    <location>
        <begin position="263"/>
        <end position="289"/>
    </location>
</feature>
<dbReference type="InterPro" id="IPR012336">
    <property type="entry name" value="Thioredoxin-like_fold"/>
</dbReference>
<proteinExistence type="inferred from homology"/>
<keyword evidence="7" id="KW-0812">Transmembrane</keyword>
<dbReference type="Pfam" id="PF13462">
    <property type="entry name" value="Thioredoxin_4"/>
    <property type="match status" value="1"/>
</dbReference>
<evidence type="ECO:0000259" key="8">
    <source>
        <dbReference type="Pfam" id="PF13462"/>
    </source>
</evidence>
<evidence type="ECO:0000313" key="10">
    <source>
        <dbReference type="Proteomes" id="UP000657385"/>
    </source>
</evidence>
<dbReference type="EMBL" id="JADPRT010000010">
    <property type="protein sequence ID" value="MBF9070927.1"/>
    <property type="molecule type" value="Genomic_DNA"/>
</dbReference>
<sequence length="289" mass="30431">MSQKNDEGKRSARAKMQEERAKQEAKARKKRQYGIIGAVLAVIVVLVAIGILIQNGRSSSYNAATQAPGGTIGNTKLVIPVGATDAPSTVTVYEDPRCPACEQFESGMKQTMNKLLAEGKIQIQYHVVSFIDTHDNGSGSKNAANALGCAQNVGRFHDYHDVLYANQPDETVDAWANKTVLISLAKQVPGLDTPSFESCVNGNAYGSWVTAVETDFGKSGYTSTPTVLLNGTPAYPSYKNQQISPAAFTAWVDEANKGKPLGTLSGPSAAALASPTAHNNAAAPSPSGS</sequence>
<dbReference type="AlphaFoldDB" id="A0A931B7K2"/>
<evidence type="ECO:0000256" key="5">
    <source>
        <dbReference type="ARBA" id="ARBA00023284"/>
    </source>
</evidence>
<dbReference type="PANTHER" id="PTHR13887">
    <property type="entry name" value="GLUTATHIONE S-TRANSFERASE KAPPA"/>
    <property type="match status" value="1"/>
</dbReference>
<reference evidence="9" key="1">
    <citation type="submission" date="2020-11" db="EMBL/GenBank/DDBJ databases">
        <title>Isolation and identification of active actinomycetes.</title>
        <authorList>
            <person name="Yu B."/>
        </authorList>
    </citation>
    <scope>NUCLEOTIDE SEQUENCE</scope>
    <source>
        <strain evidence="9">NEAU-YB345</strain>
    </source>
</reference>
<feature type="compositionally biased region" description="Basic and acidic residues" evidence="6">
    <location>
        <begin position="1"/>
        <end position="26"/>
    </location>
</feature>
<dbReference type="PANTHER" id="PTHR13887:SF14">
    <property type="entry name" value="DISULFIDE BOND FORMATION PROTEIN D"/>
    <property type="match status" value="1"/>
</dbReference>
<keyword evidence="7" id="KW-0472">Membrane</keyword>